<gene>
    <name evidence="3" type="ORF">QR680_010110</name>
</gene>
<evidence type="ECO:0000313" key="4">
    <source>
        <dbReference type="Proteomes" id="UP001175271"/>
    </source>
</evidence>
<evidence type="ECO:0000256" key="2">
    <source>
        <dbReference type="SAM" id="Phobius"/>
    </source>
</evidence>
<dbReference type="InterPro" id="IPR006954">
    <property type="entry name" value="Mlt-10-like"/>
</dbReference>
<evidence type="ECO:0000256" key="1">
    <source>
        <dbReference type="SAM" id="MobiDB-lite"/>
    </source>
</evidence>
<dbReference type="Pfam" id="PF04870">
    <property type="entry name" value="Moulting_cycle"/>
    <property type="match status" value="2"/>
</dbReference>
<protein>
    <submittedName>
        <fullName evidence="3">Uncharacterized protein</fullName>
    </submittedName>
</protein>
<keyword evidence="2" id="KW-0472">Membrane</keyword>
<organism evidence="3 4">
    <name type="scientific">Steinernema hermaphroditum</name>
    <dbReference type="NCBI Taxonomy" id="289476"/>
    <lineage>
        <taxon>Eukaryota</taxon>
        <taxon>Metazoa</taxon>
        <taxon>Ecdysozoa</taxon>
        <taxon>Nematoda</taxon>
        <taxon>Chromadorea</taxon>
        <taxon>Rhabditida</taxon>
        <taxon>Tylenchina</taxon>
        <taxon>Panagrolaimomorpha</taxon>
        <taxon>Strongyloidoidea</taxon>
        <taxon>Steinernematidae</taxon>
        <taxon>Steinernema</taxon>
    </lineage>
</organism>
<feature type="region of interest" description="Disordered" evidence="1">
    <location>
        <begin position="175"/>
        <end position="203"/>
    </location>
</feature>
<dbReference type="AlphaFoldDB" id="A0AA39IPF3"/>
<proteinExistence type="predicted"/>
<dbReference type="PANTHER" id="PTHR21523:SF37">
    <property type="entry name" value="MLT-TEN (MLT-10) RELATED"/>
    <property type="match status" value="1"/>
</dbReference>
<dbReference type="PANTHER" id="PTHR21523">
    <property type="match status" value="1"/>
</dbReference>
<evidence type="ECO:0000313" key="3">
    <source>
        <dbReference type="EMBL" id="KAK0427199.1"/>
    </source>
</evidence>
<keyword evidence="2" id="KW-0812">Transmembrane</keyword>
<dbReference type="EMBL" id="JAUCMV010000001">
    <property type="protein sequence ID" value="KAK0427199.1"/>
    <property type="molecule type" value="Genomic_DNA"/>
</dbReference>
<dbReference type="Proteomes" id="UP001175271">
    <property type="component" value="Unassembled WGS sequence"/>
</dbReference>
<sequence length="739" mass="83566">MVSAVRLTYSSTRFTHTVPRIKIWCGWISSSTTAHVLFQIGQISMGVREIVVLFLLLRICSATILDDRGQPTEIRLDQIVYDEKEKIHRASLGKDETVQMVRHWLNQGYTSLFSAFANKRVHLLTNEEKREVNKCTNQALAMNQNARCVLKVMELTNGRTHKPKKERNLDKYSKRVGAAQPKRLKFKDPETRSSQTPNKSKMRKNDWVGSFRVFRTKRSTKRANVVRKSSYNLISKNENESSFGEVGRRLTKTLRILKNKDNDDTWQQTLRKLSQKAKEMRIQEKFKKTIEKKFRTKDANTIFEDDDPLDPADDLFPNLESMSGRKETKALKGAMNFARDGVKLGMMLTKQNITGFDKKTLRISSPRFLSIVPEENPENTVNILSPSLLSLHNEGEGVENLTSVPKLMNGFKSEEREQWLNFIIEASGVSDSIQKMDAVKETPTGRQLPRDQKGKPYYITKEQAGRFLGSLEERKIDVHLRLKRSYTPEQIKEMNTTGYTSLNKEQIHIMYGPDSPYHCNETYVKFMNLSKEDMEQHILENVRMAAEMDSFNVREKDLIASPVVLTPVIGPAGAKIASQPMILSPVLLSPLIEAPAVFGILVLTPWLFVPVILSPRLMGSLILSPFVLSPVVLSPLMMHPVILSPGVMDPLILSPMAMVPFILSPLVMCPGVLSPLLLTPFILTPGVMSPFILSPMLLDPMIYSPQLLFGVILSPYALSPIIHSPFALTQIILSPGFLS</sequence>
<comment type="caution">
    <text evidence="3">The sequence shown here is derived from an EMBL/GenBank/DDBJ whole genome shotgun (WGS) entry which is preliminary data.</text>
</comment>
<feature type="transmembrane region" description="Helical" evidence="2">
    <location>
        <begin position="587"/>
        <end position="609"/>
    </location>
</feature>
<accession>A0AA39IPF3</accession>
<keyword evidence="2" id="KW-1133">Transmembrane helix</keyword>
<feature type="transmembrane region" description="Helical" evidence="2">
    <location>
        <begin position="662"/>
        <end position="687"/>
    </location>
</feature>
<name>A0AA39IPF3_9BILA</name>
<keyword evidence="4" id="KW-1185">Reference proteome</keyword>
<feature type="transmembrane region" description="Helical" evidence="2">
    <location>
        <begin position="621"/>
        <end position="642"/>
    </location>
</feature>
<reference evidence="3" key="1">
    <citation type="submission" date="2023-06" db="EMBL/GenBank/DDBJ databases">
        <title>Genomic analysis of the entomopathogenic nematode Steinernema hermaphroditum.</title>
        <authorList>
            <person name="Schwarz E.M."/>
            <person name="Heppert J.K."/>
            <person name="Baniya A."/>
            <person name="Schwartz H.T."/>
            <person name="Tan C.-H."/>
            <person name="Antoshechkin I."/>
            <person name="Sternberg P.W."/>
            <person name="Goodrich-Blair H."/>
            <person name="Dillman A.R."/>
        </authorList>
    </citation>
    <scope>NUCLEOTIDE SEQUENCE</scope>
    <source>
        <strain evidence="3">PS9179</strain>
        <tissue evidence="3">Whole animal</tissue>
    </source>
</reference>